<proteinExistence type="predicted"/>
<dbReference type="AlphaFoldDB" id="A0A0K2GHR0"/>
<keyword evidence="2" id="KW-1185">Reference proteome</keyword>
<dbReference type="Proteomes" id="UP000069205">
    <property type="component" value="Chromosome"/>
</dbReference>
<organism evidence="1 2">
    <name type="scientific">Nitrospira moscoviensis</name>
    <dbReference type="NCBI Taxonomy" id="42253"/>
    <lineage>
        <taxon>Bacteria</taxon>
        <taxon>Pseudomonadati</taxon>
        <taxon>Nitrospirota</taxon>
        <taxon>Nitrospiria</taxon>
        <taxon>Nitrospirales</taxon>
        <taxon>Nitrospiraceae</taxon>
        <taxon>Nitrospira</taxon>
    </lineage>
</organism>
<dbReference type="RefSeq" id="WP_145976426.1">
    <property type="nucleotide sequence ID" value="NZ_CP011801.1"/>
</dbReference>
<reference evidence="1 2" key="1">
    <citation type="journal article" date="2015" name="Proc. Natl. Acad. Sci. U.S.A.">
        <title>Expanded metabolic versatility of ubiquitous nitrite-oxidizing bacteria from the genus Nitrospira.</title>
        <authorList>
            <person name="Koch H."/>
            <person name="Lucker S."/>
            <person name="Albertsen M."/>
            <person name="Kitzinger K."/>
            <person name="Herbold C."/>
            <person name="Spieck E."/>
            <person name="Nielsen P.H."/>
            <person name="Wagner M."/>
            <person name="Daims H."/>
        </authorList>
    </citation>
    <scope>NUCLEOTIDE SEQUENCE [LARGE SCALE GENOMIC DNA]</scope>
    <source>
        <strain evidence="1 2">NSP M-1</strain>
    </source>
</reference>
<dbReference type="KEGG" id="nmv:NITMOv2_4077"/>
<evidence type="ECO:0008006" key="3">
    <source>
        <dbReference type="Google" id="ProtNLM"/>
    </source>
</evidence>
<name>A0A0K2GHR0_NITMO</name>
<sequence length="491" mass="54084">MAQSEPLCPSLSFDAALARGAALRAQLSAAGLFADQILHESDSHIPAGATWRISPCPFLISQEQLAFFTALGPQLLSFYRALNRLYMDSVKGGQPAWVARYLDQGKPEGLIMFSRMKRFRDDLPAVIRPDVIPTQDGMVITELDSVPGGIGLTAAMSRFYGDLHGPSSDAYRLVGGPEGMVRGFASMLRAARGEHQGCIAIVVSEEAKDYRPEMTWLAARLRDAGLTAFCVEPREVHFTEEGLRLRTEDGDQAVGLIYRFYELFDLLNIPKAELIQYAVKKGLVAVTPPYKPALEEKSAFALLHHPLLRPFWERELGAASLLHFTSVMPRTWLLDPAPIPPSATIPDLQVGGRAVGSWEPLQQAGQKERHFVIKPSGFSELAWGSRGVSVGHDMPQTEWAAALQTALASFSHTPYVLQEFHKGRLFDVEYVDEPSQSLIRMAGRARLSPYYFVLDGRVELAGILATVCPADKKILHGMRDAVMVPCAVRTT</sequence>
<gene>
    <name evidence="1" type="ORF">NITMOv2_4077</name>
</gene>
<evidence type="ECO:0000313" key="1">
    <source>
        <dbReference type="EMBL" id="ALA60461.1"/>
    </source>
</evidence>
<dbReference type="PATRIC" id="fig|42253.5.peg.4026"/>
<dbReference type="STRING" id="42253.NITMOv2_4077"/>
<accession>A0A0K2GHR0</accession>
<dbReference type="OrthoDB" id="9763288at2"/>
<protein>
    <recommendedName>
        <fullName evidence="3">Glutathionylspermidine synthase pre-ATP-grasp-like domain-containing protein</fullName>
    </recommendedName>
</protein>
<evidence type="ECO:0000313" key="2">
    <source>
        <dbReference type="Proteomes" id="UP000069205"/>
    </source>
</evidence>
<dbReference type="EMBL" id="CP011801">
    <property type="protein sequence ID" value="ALA60461.1"/>
    <property type="molecule type" value="Genomic_DNA"/>
</dbReference>